<reference evidence="3 4" key="1">
    <citation type="submission" date="2024-06" db="EMBL/GenBank/DDBJ databases">
        <title>Genomic Encyclopedia of Type Strains, Phase IV (KMG-IV): sequencing the most valuable type-strain genomes for metagenomic binning, comparative biology and taxonomic classification.</title>
        <authorList>
            <person name="Goeker M."/>
        </authorList>
    </citation>
    <scope>NUCLEOTIDE SEQUENCE [LARGE SCALE GENOMIC DNA]</scope>
    <source>
        <strain evidence="3 4">DSM 29846</strain>
    </source>
</reference>
<evidence type="ECO:0000256" key="2">
    <source>
        <dbReference type="SAM" id="SignalP"/>
    </source>
</evidence>
<accession>A0ABV2HLX9</accession>
<protein>
    <submittedName>
        <fullName evidence="3">Uncharacterized protein</fullName>
    </submittedName>
</protein>
<evidence type="ECO:0000313" key="4">
    <source>
        <dbReference type="Proteomes" id="UP001549036"/>
    </source>
</evidence>
<feature type="region of interest" description="Disordered" evidence="1">
    <location>
        <begin position="33"/>
        <end position="97"/>
    </location>
</feature>
<name>A0ABV2HLX9_9HYPH</name>
<comment type="caution">
    <text evidence="3">The sequence shown here is derived from an EMBL/GenBank/DDBJ whole genome shotgun (WGS) entry which is preliminary data.</text>
</comment>
<proteinExistence type="predicted"/>
<keyword evidence="2" id="KW-0732">Signal</keyword>
<feature type="compositionally biased region" description="Polar residues" evidence="1">
    <location>
        <begin position="70"/>
        <end position="84"/>
    </location>
</feature>
<keyword evidence="4" id="KW-1185">Reference proteome</keyword>
<evidence type="ECO:0000256" key="1">
    <source>
        <dbReference type="SAM" id="MobiDB-lite"/>
    </source>
</evidence>
<feature type="chain" id="PRO_5046199925" evidence="2">
    <location>
        <begin position="21"/>
        <end position="97"/>
    </location>
</feature>
<evidence type="ECO:0000313" key="3">
    <source>
        <dbReference type="EMBL" id="MET3591187.1"/>
    </source>
</evidence>
<feature type="signal peptide" evidence="2">
    <location>
        <begin position="1"/>
        <end position="20"/>
    </location>
</feature>
<dbReference type="Proteomes" id="UP001549036">
    <property type="component" value="Unassembled WGS sequence"/>
</dbReference>
<sequence length="97" mass="9571">MMRTLVFFATLSLLAGPASASDHLFTAVGAGGLTTASQPFQNGTDNPGRPGTSVAGEGSPLSGDEHTVPATETATGATSKTPPSADQGKTAPSGRAR</sequence>
<organism evidence="3 4">
    <name type="scientific">Mesorhizobium shonense</name>
    <dbReference type="NCBI Taxonomy" id="1209948"/>
    <lineage>
        <taxon>Bacteria</taxon>
        <taxon>Pseudomonadati</taxon>
        <taxon>Pseudomonadota</taxon>
        <taxon>Alphaproteobacteria</taxon>
        <taxon>Hyphomicrobiales</taxon>
        <taxon>Phyllobacteriaceae</taxon>
        <taxon>Mesorhizobium</taxon>
    </lineage>
</organism>
<dbReference type="EMBL" id="JBEPLM010000001">
    <property type="protein sequence ID" value="MET3591187.1"/>
    <property type="molecule type" value="Genomic_DNA"/>
</dbReference>
<feature type="compositionally biased region" description="Polar residues" evidence="1">
    <location>
        <begin position="34"/>
        <end position="45"/>
    </location>
</feature>
<gene>
    <name evidence="3" type="ORF">ABID26_000566</name>
</gene>